<dbReference type="Proteomes" id="UP000248783">
    <property type="component" value="Unassembled WGS sequence"/>
</dbReference>
<accession>A0A2W5WLE1</accession>
<evidence type="ECO:0000313" key="3">
    <source>
        <dbReference type="Proteomes" id="UP000248783"/>
    </source>
</evidence>
<organism evidence="2 3">
    <name type="scientific">Xylanimonas oleitrophica</name>
    <dbReference type="NCBI Taxonomy" id="2607479"/>
    <lineage>
        <taxon>Bacteria</taxon>
        <taxon>Bacillati</taxon>
        <taxon>Actinomycetota</taxon>
        <taxon>Actinomycetes</taxon>
        <taxon>Micrococcales</taxon>
        <taxon>Promicromonosporaceae</taxon>
        <taxon>Xylanimonas</taxon>
    </lineage>
</organism>
<reference evidence="2 3" key="1">
    <citation type="submission" date="2018-06" db="EMBL/GenBank/DDBJ databases">
        <title>Whole genome sequencing of a novel hydrocarbon degrading bacterial strain, PW21 isolated from oil contaminated produced water sample.</title>
        <authorList>
            <person name="Nagkirti P."/>
            <person name="Shaikh A."/>
            <person name="Gowdaman V."/>
            <person name="Engineer A.E."/>
            <person name="Dagar S."/>
            <person name="Dhakephalkar P.K."/>
        </authorList>
    </citation>
    <scope>NUCLEOTIDE SEQUENCE [LARGE SCALE GENOMIC DNA]</scope>
    <source>
        <strain evidence="2 3">PW21</strain>
    </source>
</reference>
<evidence type="ECO:0000313" key="2">
    <source>
        <dbReference type="EMBL" id="PZR52399.1"/>
    </source>
</evidence>
<feature type="compositionally biased region" description="Low complexity" evidence="1">
    <location>
        <begin position="299"/>
        <end position="326"/>
    </location>
</feature>
<sequence length="326" mass="34797">MNGAGQTVRLPVTLEVPVSVFDPYAAAAAGDVRTLRDVAQHRLRHTTTVGEALYHQATAKAAALAILAEFPTAANIELNPSDQEGSNSSPGAILDANGAVIADDSFGTPADLAERWDAVMGSHNGPLTDLPDDFTYDYETRQTTPPYPWLLTSTSGDAERINRLDLRTAAELDLTDAIAAVFPEVPEHRTRAAVTPSDLTKFTHPAFDGAVFDAVAYRQPWNGWATPVVDRSTLEALLSRLDPQWLRGWVNGDDVLHLAHLENGLVTDRDSLAPSADGTYDLSILGWTFELTDAPSPAPTSQAPPSYVVPDGGPAGVAVPSPELGW</sequence>
<protein>
    <submittedName>
        <fullName evidence="2">Uncharacterized protein</fullName>
    </submittedName>
</protein>
<evidence type="ECO:0000256" key="1">
    <source>
        <dbReference type="SAM" id="MobiDB-lite"/>
    </source>
</evidence>
<comment type="caution">
    <text evidence="2">The sequence shown here is derived from an EMBL/GenBank/DDBJ whole genome shotgun (WGS) entry which is preliminary data.</text>
</comment>
<name>A0A2W5WLE1_9MICO</name>
<proteinExistence type="predicted"/>
<keyword evidence="3" id="KW-1185">Reference proteome</keyword>
<gene>
    <name evidence="2" type="ORF">DNL40_12050</name>
</gene>
<dbReference type="AlphaFoldDB" id="A0A2W5WLE1"/>
<dbReference type="EMBL" id="QKWH01000010">
    <property type="protein sequence ID" value="PZR52399.1"/>
    <property type="molecule type" value="Genomic_DNA"/>
</dbReference>
<feature type="region of interest" description="Disordered" evidence="1">
    <location>
        <begin position="295"/>
        <end position="326"/>
    </location>
</feature>